<dbReference type="GO" id="GO:0005886">
    <property type="term" value="C:plasma membrane"/>
    <property type="evidence" value="ECO:0007669"/>
    <property type="project" value="UniProtKB-SubCell"/>
</dbReference>
<evidence type="ECO:0000256" key="2">
    <source>
        <dbReference type="ARBA" id="ARBA00007602"/>
    </source>
</evidence>
<accession>A0A6N7QU12</accession>
<dbReference type="InterPro" id="IPR003752">
    <property type="entry name" value="DiS_bond_form_DsbB/BdbC"/>
</dbReference>
<comment type="subcellular location">
    <subcellularLocation>
        <location evidence="12">Cell membrane</location>
        <topology evidence="12">Multi-pass membrane protein</topology>
    </subcellularLocation>
    <subcellularLocation>
        <location evidence="1">Membrane</location>
        <topology evidence="1">Multi-pass membrane protein</topology>
    </subcellularLocation>
</comment>
<proteinExistence type="inferred from homology"/>
<gene>
    <name evidence="12" type="primary">bdbC</name>
    <name evidence="14" type="ORF">GH885_01460</name>
</gene>
<keyword evidence="15" id="KW-1185">Reference proteome</keyword>
<dbReference type="Pfam" id="PF02600">
    <property type="entry name" value="DsbB"/>
    <property type="match status" value="1"/>
</dbReference>
<keyword evidence="11 12" id="KW-0676">Redox-active center</keyword>
<evidence type="ECO:0000256" key="6">
    <source>
        <dbReference type="ARBA" id="ARBA00022989"/>
    </source>
</evidence>
<dbReference type="InterPro" id="IPR023380">
    <property type="entry name" value="DsbB-like_sf"/>
</dbReference>
<evidence type="ECO:0000256" key="11">
    <source>
        <dbReference type="ARBA" id="ARBA00023284"/>
    </source>
</evidence>
<reference evidence="14 15" key="1">
    <citation type="submission" date="2019-10" db="EMBL/GenBank/DDBJ databases">
        <title>Gracilibacillus salitolerans sp. nov., a moderate halophile isolated from a saline soil in northwest China.</title>
        <authorList>
            <person name="Gan L."/>
        </authorList>
    </citation>
    <scope>NUCLEOTIDE SEQUENCE [LARGE SCALE GENOMIC DNA]</scope>
    <source>
        <strain evidence="14 15">TP2-8</strain>
    </source>
</reference>
<evidence type="ECO:0000256" key="3">
    <source>
        <dbReference type="ARBA" id="ARBA00022448"/>
    </source>
</evidence>
<protein>
    <recommendedName>
        <fullName evidence="12">Probable disulfide formation protein</fullName>
    </recommendedName>
    <alternativeName>
        <fullName evidence="12">Disulfide oxidoreductase</fullName>
    </alternativeName>
    <alternativeName>
        <fullName evidence="12">Thiol-disulfide oxidoreductase</fullName>
    </alternativeName>
</protein>
<dbReference type="AlphaFoldDB" id="A0A6N7QU12"/>
<comment type="caution">
    <text evidence="14">The sequence shown here is derived from an EMBL/GenBank/DDBJ whole genome shotgun (WGS) entry which is preliminary data.</text>
</comment>
<keyword evidence="7 12" id="KW-0560">Oxidoreductase</keyword>
<evidence type="ECO:0000256" key="8">
    <source>
        <dbReference type="ARBA" id="ARBA00023136"/>
    </source>
</evidence>
<comment type="caution">
    <text evidence="12">Lacks conserved residue(s) required for the propagation of feature annotation.</text>
</comment>
<keyword evidence="8 12" id="KW-0472">Membrane</keyword>
<evidence type="ECO:0000256" key="10">
    <source>
        <dbReference type="ARBA" id="ARBA00023186"/>
    </source>
</evidence>
<evidence type="ECO:0000256" key="1">
    <source>
        <dbReference type="ARBA" id="ARBA00004141"/>
    </source>
</evidence>
<keyword evidence="9 12" id="KW-1015">Disulfide bond</keyword>
<evidence type="ECO:0000256" key="12">
    <source>
        <dbReference type="HAMAP-Rule" id="MF_00287"/>
    </source>
</evidence>
<keyword evidence="4 12" id="KW-0812">Transmembrane</keyword>
<comment type="similarity">
    <text evidence="2 12">Belongs to the DsbB family. BdbC subfamily.</text>
</comment>
<evidence type="ECO:0000256" key="7">
    <source>
        <dbReference type="ARBA" id="ARBA00023002"/>
    </source>
</evidence>
<keyword evidence="6 12" id="KW-1133">Transmembrane helix</keyword>
<dbReference type="Gene3D" id="1.20.1550.10">
    <property type="entry name" value="DsbB-like"/>
    <property type="match status" value="1"/>
</dbReference>
<feature type="transmembrane region" description="Helical" evidence="13">
    <location>
        <begin position="42"/>
        <end position="60"/>
    </location>
</feature>
<dbReference type="SUPFAM" id="SSF158442">
    <property type="entry name" value="DsbB-like"/>
    <property type="match status" value="1"/>
</dbReference>
<dbReference type="HAMAP" id="MF_00287">
    <property type="entry name" value="BdbC"/>
    <property type="match status" value="1"/>
</dbReference>
<keyword evidence="10 12" id="KW-0143">Chaperone</keyword>
<dbReference type="GO" id="GO:0006457">
    <property type="term" value="P:protein folding"/>
    <property type="evidence" value="ECO:0007669"/>
    <property type="project" value="InterPro"/>
</dbReference>
<evidence type="ECO:0000256" key="13">
    <source>
        <dbReference type="SAM" id="Phobius"/>
    </source>
</evidence>
<keyword evidence="3 12" id="KW-0813">Transport</keyword>
<organism evidence="14 15">
    <name type="scientific">Gracilibacillus thailandensis</name>
    <dbReference type="NCBI Taxonomy" id="563735"/>
    <lineage>
        <taxon>Bacteria</taxon>
        <taxon>Bacillati</taxon>
        <taxon>Bacillota</taxon>
        <taxon>Bacilli</taxon>
        <taxon>Bacillales</taxon>
        <taxon>Bacillaceae</taxon>
        <taxon>Gracilibacillus</taxon>
    </lineage>
</organism>
<evidence type="ECO:0000256" key="9">
    <source>
        <dbReference type="ARBA" id="ARBA00023157"/>
    </source>
</evidence>
<comment type="function">
    <text evidence="12">Required for disulfide bond formation in some proteins.</text>
</comment>
<evidence type="ECO:0000313" key="15">
    <source>
        <dbReference type="Proteomes" id="UP000435187"/>
    </source>
</evidence>
<dbReference type="NCBIfam" id="NF002849">
    <property type="entry name" value="PRK03113.1"/>
    <property type="match status" value="1"/>
</dbReference>
<dbReference type="PIRSF" id="PIRSF036659">
    <property type="entry name" value="BdbC"/>
    <property type="match status" value="1"/>
</dbReference>
<feature type="transmembrane region" description="Helical" evidence="13">
    <location>
        <begin position="67"/>
        <end position="86"/>
    </location>
</feature>
<name>A0A6N7QU12_9BACI</name>
<sequence length="143" mass="16335">MNEMDKRKEILLFISWAASLMATMGSLFYSEIMKFIPCELCWYQRILMYPLVVIYGYAVYKKDIRYAFPGVILSGIGILVSSYHYLIQKVPGLQEAGDGCGIIPCTTTYVNYFGFASIPFQALIAFLVIFVIHIYLIVQQRSV</sequence>
<dbReference type="PANTHER" id="PTHR43469:SF1">
    <property type="entry name" value="SPBETA PROPHAGE-DERIVED DISULFIDE BOND FORMATION PROTEIN B"/>
    <property type="match status" value="1"/>
</dbReference>
<evidence type="ECO:0000313" key="14">
    <source>
        <dbReference type="EMBL" id="MRI65014.1"/>
    </source>
</evidence>
<dbReference type="Proteomes" id="UP000435187">
    <property type="component" value="Unassembled WGS sequence"/>
</dbReference>
<keyword evidence="12" id="KW-1003">Cell membrane</keyword>
<dbReference type="InterPro" id="IPR012187">
    <property type="entry name" value="Disulphide_bond_form_BdbC"/>
</dbReference>
<keyword evidence="5 12" id="KW-0249">Electron transport</keyword>
<feature type="transmembrane region" description="Helical" evidence="13">
    <location>
        <begin position="12"/>
        <end position="30"/>
    </location>
</feature>
<dbReference type="EMBL" id="WJEE01000002">
    <property type="protein sequence ID" value="MRI65014.1"/>
    <property type="molecule type" value="Genomic_DNA"/>
</dbReference>
<evidence type="ECO:0000256" key="4">
    <source>
        <dbReference type="ARBA" id="ARBA00022692"/>
    </source>
</evidence>
<dbReference type="PANTHER" id="PTHR43469">
    <property type="entry name" value="DISULFIDE FORMATION PROTEIN-RELATED"/>
    <property type="match status" value="1"/>
</dbReference>
<evidence type="ECO:0000256" key="5">
    <source>
        <dbReference type="ARBA" id="ARBA00022982"/>
    </source>
</evidence>
<feature type="transmembrane region" description="Helical" evidence="13">
    <location>
        <begin position="118"/>
        <end position="138"/>
    </location>
</feature>
<feature type="disulfide bond" description="Redox-active" evidence="12">
    <location>
        <begin position="38"/>
        <end position="41"/>
    </location>
</feature>
<dbReference type="GO" id="GO:0015035">
    <property type="term" value="F:protein-disulfide reductase activity"/>
    <property type="evidence" value="ECO:0007669"/>
    <property type="project" value="UniProtKB-UniRule"/>
</dbReference>